<comment type="caution">
    <text evidence="8">The sequence shown here is derived from an EMBL/GenBank/DDBJ whole genome shotgun (WGS) entry which is preliminary data.</text>
</comment>
<evidence type="ECO:0000313" key="8">
    <source>
        <dbReference type="EMBL" id="TCL76723.1"/>
    </source>
</evidence>
<dbReference type="PANTHER" id="PTHR30294:SF29">
    <property type="entry name" value="MULTIDRUG ABC TRANSPORTER PERMEASE YBHS-RELATED"/>
    <property type="match status" value="1"/>
</dbReference>
<comment type="subcellular location">
    <subcellularLocation>
        <location evidence="1">Cell membrane</location>
        <topology evidence="1">Multi-pass membrane protein</topology>
    </subcellularLocation>
</comment>
<evidence type="ECO:0000256" key="5">
    <source>
        <dbReference type="ARBA" id="ARBA00023136"/>
    </source>
</evidence>
<feature type="transmembrane region" description="Helical" evidence="6">
    <location>
        <begin position="90"/>
        <end position="115"/>
    </location>
</feature>
<keyword evidence="2" id="KW-1003">Cell membrane</keyword>
<feature type="transmembrane region" description="Helical" evidence="6">
    <location>
        <begin position="156"/>
        <end position="176"/>
    </location>
</feature>
<dbReference type="EMBL" id="SLUN01000001">
    <property type="protein sequence ID" value="TCL76723.1"/>
    <property type="molecule type" value="Genomic_DNA"/>
</dbReference>
<feature type="transmembrane region" description="Helical" evidence="6">
    <location>
        <begin position="127"/>
        <end position="149"/>
    </location>
</feature>
<dbReference type="GO" id="GO:0140359">
    <property type="term" value="F:ABC-type transporter activity"/>
    <property type="evidence" value="ECO:0007669"/>
    <property type="project" value="InterPro"/>
</dbReference>
<organism evidence="8 9">
    <name type="scientific">Hydrogenispora ethanolica</name>
    <dbReference type="NCBI Taxonomy" id="1082276"/>
    <lineage>
        <taxon>Bacteria</taxon>
        <taxon>Bacillati</taxon>
        <taxon>Bacillota</taxon>
        <taxon>Hydrogenispora</taxon>
    </lineage>
</organism>
<evidence type="ECO:0000256" key="6">
    <source>
        <dbReference type="SAM" id="Phobius"/>
    </source>
</evidence>
<sequence>MGAIIKRELRAYFGTTIGYIFLGFFLLVAGIFFTMVNLLPANPDFNGTLSTINFVFMLVVPVLTMRLFAEESRQKTDQLLFTSPLSLTRIVLGKYFAALTVFLCALLITGLYPLLLNFFGSMATGRIIGGYLGFFLLGACFIAVGLFISSATENQVSAAVITFSALLFCWMAELIAPALPDSGASGLVFMGLVVLGVAWLLFHITRDRYLPFLAGAAGAGSLALVYWLAPGWYDGIVSKVLDWFSLYKRYHNFAQGNLTLGGLVYYLTFATAFVFLTVRQIEKRRWS</sequence>
<gene>
    <name evidence="8" type="ORF">EDC14_10013</name>
</gene>
<dbReference type="GO" id="GO:0005886">
    <property type="term" value="C:plasma membrane"/>
    <property type="evidence" value="ECO:0007669"/>
    <property type="project" value="UniProtKB-SubCell"/>
</dbReference>
<feature type="transmembrane region" description="Helical" evidence="6">
    <location>
        <begin position="209"/>
        <end position="229"/>
    </location>
</feature>
<keyword evidence="3 6" id="KW-0812">Transmembrane</keyword>
<feature type="transmembrane region" description="Helical" evidence="6">
    <location>
        <begin position="12"/>
        <end position="36"/>
    </location>
</feature>
<accession>A0A4R1SB11</accession>
<dbReference type="PANTHER" id="PTHR30294">
    <property type="entry name" value="MEMBRANE COMPONENT OF ABC TRANSPORTER YHHJ-RELATED"/>
    <property type="match status" value="1"/>
</dbReference>
<name>A0A4R1SB11_HYDET</name>
<keyword evidence="4 6" id="KW-1133">Transmembrane helix</keyword>
<evidence type="ECO:0000256" key="1">
    <source>
        <dbReference type="ARBA" id="ARBA00004651"/>
    </source>
</evidence>
<feature type="transmembrane region" description="Helical" evidence="6">
    <location>
        <begin position="258"/>
        <end position="278"/>
    </location>
</feature>
<reference evidence="8 9" key="1">
    <citation type="submission" date="2019-03" db="EMBL/GenBank/DDBJ databases">
        <title>Genomic Encyclopedia of Type Strains, Phase IV (KMG-IV): sequencing the most valuable type-strain genomes for metagenomic binning, comparative biology and taxonomic classification.</title>
        <authorList>
            <person name="Goeker M."/>
        </authorList>
    </citation>
    <scope>NUCLEOTIDE SEQUENCE [LARGE SCALE GENOMIC DNA]</scope>
    <source>
        <strain evidence="8 9">LX-B</strain>
    </source>
</reference>
<keyword evidence="5 6" id="KW-0472">Membrane</keyword>
<evidence type="ECO:0000256" key="3">
    <source>
        <dbReference type="ARBA" id="ARBA00022692"/>
    </source>
</evidence>
<dbReference type="Pfam" id="PF12698">
    <property type="entry name" value="ABC2_membrane_3"/>
    <property type="match status" value="1"/>
</dbReference>
<keyword evidence="9" id="KW-1185">Reference proteome</keyword>
<dbReference type="Proteomes" id="UP000295008">
    <property type="component" value="Unassembled WGS sequence"/>
</dbReference>
<evidence type="ECO:0000313" key="9">
    <source>
        <dbReference type="Proteomes" id="UP000295008"/>
    </source>
</evidence>
<feature type="transmembrane region" description="Helical" evidence="6">
    <location>
        <begin position="182"/>
        <end position="202"/>
    </location>
</feature>
<feature type="domain" description="ABC-2 type transporter transmembrane" evidence="7">
    <location>
        <begin position="49"/>
        <end position="167"/>
    </location>
</feature>
<dbReference type="RefSeq" id="WP_132012132.1">
    <property type="nucleotide sequence ID" value="NZ_SLUN01000001.1"/>
</dbReference>
<dbReference type="InterPro" id="IPR013525">
    <property type="entry name" value="ABC2_TM"/>
</dbReference>
<protein>
    <submittedName>
        <fullName evidence="8">ABC-2 type transport system permease protein</fullName>
    </submittedName>
</protein>
<dbReference type="OrthoDB" id="9794512at2"/>
<evidence type="ECO:0000259" key="7">
    <source>
        <dbReference type="Pfam" id="PF12698"/>
    </source>
</evidence>
<feature type="transmembrane region" description="Helical" evidence="6">
    <location>
        <begin position="48"/>
        <end position="69"/>
    </location>
</feature>
<evidence type="ECO:0000256" key="4">
    <source>
        <dbReference type="ARBA" id="ARBA00022989"/>
    </source>
</evidence>
<dbReference type="AlphaFoldDB" id="A0A4R1SB11"/>
<dbReference type="InterPro" id="IPR051449">
    <property type="entry name" value="ABC-2_transporter_component"/>
</dbReference>
<evidence type="ECO:0000256" key="2">
    <source>
        <dbReference type="ARBA" id="ARBA00022475"/>
    </source>
</evidence>
<proteinExistence type="predicted"/>